<dbReference type="InterPro" id="IPR016040">
    <property type="entry name" value="NAD(P)-bd_dom"/>
</dbReference>
<evidence type="ECO:0000313" key="3">
    <source>
        <dbReference type="Proteomes" id="UP000718451"/>
    </source>
</evidence>
<accession>A0ABX1GUE1</accession>
<dbReference type="PANTHER" id="PTHR15020:SF50">
    <property type="entry name" value="UPF0659 PROTEIN YMR090W"/>
    <property type="match status" value="1"/>
</dbReference>
<protein>
    <submittedName>
        <fullName evidence="2">NAD(P)H-binding protein</fullName>
    </submittedName>
</protein>
<dbReference type="Proteomes" id="UP000718451">
    <property type="component" value="Unassembled WGS sequence"/>
</dbReference>
<gene>
    <name evidence="2" type="ORF">HCU67_16435</name>
</gene>
<feature type="domain" description="NAD(P)-binding" evidence="1">
    <location>
        <begin position="7"/>
        <end position="203"/>
    </location>
</feature>
<dbReference type="RefSeq" id="WP_168553760.1">
    <property type="nucleotide sequence ID" value="NZ_JAAWWL010000004.1"/>
</dbReference>
<sequence length="217" mass="25088">MKILLLGATGRTGRLVLKYLINNGHKVHCLARKTYRIEQHNNVKLFEGDPTNKKDLKKAIYGTDYVISVLNISRKSDFPWAPLRTSKTFLSDVLKELTELAEEIQIKRLIVCSAWGVSESRKDIPIWFRWTIDNSNIGWAYKDHHRQEEIIIKSKINWTIVRPVGLTNSKKKEEIKMTFNNYPKPNILISRLSVAKFLVDTITKSDLVNKVVVISKK</sequence>
<keyword evidence="3" id="KW-1185">Reference proteome</keyword>
<dbReference type="Pfam" id="PF13460">
    <property type="entry name" value="NAD_binding_10"/>
    <property type="match status" value="1"/>
</dbReference>
<dbReference type="Gene3D" id="3.40.50.720">
    <property type="entry name" value="NAD(P)-binding Rossmann-like Domain"/>
    <property type="match status" value="1"/>
</dbReference>
<dbReference type="InterPro" id="IPR036291">
    <property type="entry name" value="NAD(P)-bd_dom_sf"/>
</dbReference>
<name>A0ABX1GUE1_9FLAO</name>
<evidence type="ECO:0000313" key="2">
    <source>
        <dbReference type="EMBL" id="NKI33538.1"/>
    </source>
</evidence>
<dbReference type="SUPFAM" id="SSF51735">
    <property type="entry name" value="NAD(P)-binding Rossmann-fold domains"/>
    <property type="match status" value="1"/>
</dbReference>
<evidence type="ECO:0000259" key="1">
    <source>
        <dbReference type="Pfam" id="PF13460"/>
    </source>
</evidence>
<comment type="caution">
    <text evidence="2">The sequence shown here is derived from an EMBL/GenBank/DDBJ whole genome shotgun (WGS) entry which is preliminary data.</text>
</comment>
<dbReference type="PANTHER" id="PTHR15020">
    <property type="entry name" value="FLAVIN REDUCTASE-RELATED"/>
    <property type="match status" value="1"/>
</dbReference>
<organism evidence="2 3">
    <name type="scientific">Croceivirga thetidis</name>
    <dbReference type="NCBI Taxonomy" id="2721623"/>
    <lineage>
        <taxon>Bacteria</taxon>
        <taxon>Pseudomonadati</taxon>
        <taxon>Bacteroidota</taxon>
        <taxon>Flavobacteriia</taxon>
        <taxon>Flavobacteriales</taxon>
        <taxon>Flavobacteriaceae</taxon>
        <taxon>Croceivirga</taxon>
    </lineage>
</organism>
<proteinExistence type="predicted"/>
<dbReference type="EMBL" id="JAAWWL010000004">
    <property type="protein sequence ID" value="NKI33538.1"/>
    <property type="molecule type" value="Genomic_DNA"/>
</dbReference>
<reference evidence="2 3" key="1">
    <citation type="submission" date="2020-04" db="EMBL/GenBank/DDBJ databases">
        <authorList>
            <person name="Yoon J."/>
        </authorList>
    </citation>
    <scope>NUCLEOTIDE SEQUENCE [LARGE SCALE GENOMIC DNA]</scope>
    <source>
        <strain evidence="2 3">DJ-13</strain>
    </source>
</reference>